<feature type="non-terminal residue" evidence="2">
    <location>
        <position position="47"/>
    </location>
</feature>
<keyword evidence="1" id="KW-1133">Transmembrane helix</keyword>
<sequence>MNHEHHHDQGDMVEQKTLSRSRIVLIGFLIVIGYFLFTEHRAHVIAF</sequence>
<dbReference type="Proteomes" id="UP000483432">
    <property type="component" value="Unassembled WGS sequence"/>
</dbReference>
<protein>
    <submittedName>
        <fullName evidence="2">DUF2933 domain-containing protein</fullName>
    </submittedName>
</protein>
<keyword evidence="1" id="KW-0472">Membrane</keyword>
<dbReference type="Pfam" id="PF11666">
    <property type="entry name" value="DUF2933"/>
    <property type="match status" value="1"/>
</dbReference>
<feature type="transmembrane region" description="Helical" evidence="1">
    <location>
        <begin position="20"/>
        <end position="37"/>
    </location>
</feature>
<dbReference type="EMBL" id="JAAFGW010000107">
    <property type="protein sequence ID" value="NDP48353.1"/>
    <property type="molecule type" value="Genomic_DNA"/>
</dbReference>
<dbReference type="AlphaFoldDB" id="A0A7C9JX49"/>
<keyword evidence="1" id="KW-0812">Transmembrane</keyword>
<evidence type="ECO:0000313" key="2">
    <source>
        <dbReference type="EMBL" id="NDP48353.1"/>
    </source>
</evidence>
<evidence type="ECO:0000256" key="1">
    <source>
        <dbReference type="SAM" id="Phobius"/>
    </source>
</evidence>
<evidence type="ECO:0000313" key="3">
    <source>
        <dbReference type="Proteomes" id="UP000483432"/>
    </source>
</evidence>
<name>A0A7C9JX49_9PROT</name>
<comment type="caution">
    <text evidence="2">The sequence shown here is derived from an EMBL/GenBank/DDBJ whole genome shotgun (WGS) entry which is preliminary data.</text>
</comment>
<accession>A0A7C9JX49</accession>
<proteinExistence type="predicted"/>
<dbReference type="InterPro" id="IPR021682">
    <property type="entry name" value="DUF2933"/>
</dbReference>
<gene>
    <name evidence="2" type="ORF">GZ085_08170</name>
</gene>
<reference evidence="2 3" key="1">
    <citation type="submission" date="2019-09" db="EMBL/GenBank/DDBJ databases">
        <title>H2 Metabolism Revealed by Metagenomic Analysis in Subglacial Sediment of East Antarctica.</title>
        <authorList>
            <person name="Yang Z."/>
            <person name="Zhang Y."/>
            <person name="Lv Y."/>
            <person name="Yan W."/>
            <person name="Xiao X."/>
            <person name="Sun B."/>
            <person name="Ma H."/>
        </authorList>
    </citation>
    <scope>NUCLEOTIDE SEQUENCE [LARGE SCALE GENOMIC DNA]</scope>
    <source>
        <strain evidence="2">Bin2_2</strain>
    </source>
</reference>
<organism evidence="2 3">
    <name type="scientific">Sulfuriferula multivorans</name>
    <dbReference type="NCBI Taxonomy" id="1559896"/>
    <lineage>
        <taxon>Bacteria</taxon>
        <taxon>Pseudomonadati</taxon>
        <taxon>Pseudomonadota</taxon>
        <taxon>Betaproteobacteria</taxon>
        <taxon>Nitrosomonadales</taxon>
        <taxon>Sulfuricellaceae</taxon>
        <taxon>Sulfuriferula</taxon>
    </lineage>
</organism>